<dbReference type="InterPro" id="IPR000618">
    <property type="entry name" value="Insect_cuticle"/>
</dbReference>
<evidence type="ECO:0000256" key="1">
    <source>
        <dbReference type="ARBA" id="ARBA00022460"/>
    </source>
</evidence>
<proteinExistence type="predicted"/>
<evidence type="ECO:0000313" key="6">
    <source>
        <dbReference type="Proteomes" id="UP001378592"/>
    </source>
</evidence>
<feature type="chain" id="PRO_5043054467" description="Cuticular protein" evidence="4">
    <location>
        <begin position="17"/>
        <end position="109"/>
    </location>
</feature>
<comment type="caution">
    <text evidence="5">The sequence shown here is derived from an EMBL/GenBank/DDBJ whole genome shotgun (WGS) entry which is preliminary data.</text>
</comment>
<dbReference type="Proteomes" id="UP001378592">
    <property type="component" value="Unassembled WGS sequence"/>
</dbReference>
<keyword evidence="6" id="KW-1185">Reference proteome</keyword>
<keyword evidence="1 3" id="KW-0193">Cuticle</keyword>
<dbReference type="PANTHER" id="PTHR10380">
    <property type="entry name" value="CUTICLE PROTEIN"/>
    <property type="match status" value="1"/>
</dbReference>
<sequence>MKMLLVLAAVAALAAAAPQADPRQATIVEEVNEPSIGVGPWKWSFRTSDGVSRSEEGVLVDAGTENEHIEVRGTASWTDANGNAYTLTYTANQDGFQPQGAHLPQPGRK</sequence>
<reference evidence="5 6" key="1">
    <citation type="submission" date="2024-03" db="EMBL/GenBank/DDBJ databases">
        <title>The genome assembly and annotation of the cricket Gryllus longicercus Weissman &amp; Gray.</title>
        <authorList>
            <person name="Szrajer S."/>
            <person name="Gray D."/>
            <person name="Ylla G."/>
        </authorList>
    </citation>
    <scope>NUCLEOTIDE SEQUENCE [LARGE SCALE GENOMIC DNA]</scope>
    <source>
        <strain evidence="5">DAG 2021-001</strain>
        <tissue evidence="5">Whole body minus gut</tissue>
    </source>
</reference>
<organism evidence="5 6">
    <name type="scientific">Gryllus longicercus</name>
    <dbReference type="NCBI Taxonomy" id="2509291"/>
    <lineage>
        <taxon>Eukaryota</taxon>
        <taxon>Metazoa</taxon>
        <taxon>Ecdysozoa</taxon>
        <taxon>Arthropoda</taxon>
        <taxon>Hexapoda</taxon>
        <taxon>Insecta</taxon>
        <taxon>Pterygota</taxon>
        <taxon>Neoptera</taxon>
        <taxon>Polyneoptera</taxon>
        <taxon>Orthoptera</taxon>
        <taxon>Ensifera</taxon>
        <taxon>Gryllidea</taxon>
        <taxon>Grylloidea</taxon>
        <taxon>Gryllidae</taxon>
        <taxon>Gryllinae</taxon>
        <taxon>Gryllus</taxon>
    </lineage>
</organism>
<dbReference type="PROSITE" id="PS51155">
    <property type="entry name" value="CHIT_BIND_RR_2"/>
    <property type="match status" value="1"/>
</dbReference>
<evidence type="ECO:0008006" key="7">
    <source>
        <dbReference type="Google" id="ProtNLM"/>
    </source>
</evidence>
<name>A0AAN9W052_9ORTH</name>
<dbReference type="EMBL" id="JAZDUA010000121">
    <property type="protein sequence ID" value="KAK7867369.1"/>
    <property type="molecule type" value="Genomic_DNA"/>
</dbReference>
<gene>
    <name evidence="5" type="ORF">R5R35_008913</name>
</gene>
<protein>
    <recommendedName>
        <fullName evidence="7">Cuticular protein</fullName>
    </recommendedName>
</protein>
<dbReference type="PROSITE" id="PS00233">
    <property type="entry name" value="CHIT_BIND_RR_1"/>
    <property type="match status" value="1"/>
</dbReference>
<dbReference type="GO" id="GO:0062129">
    <property type="term" value="C:chitin-based extracellular matrix"/>
    <property type="evidence" value="ECO:0007669"/>
    <property type="project" value="TreeGrafter"/>
</dbReference>
<evidence type="ECO:0000256" key="4">
    <source>
        <dbReference type="SAM" id="SignalP"/>
    </source>
</evidence>
<dbReference type="GO" id="GO:0008010">
    <property type="term" value="F:structural constituent of chitin-based larval cuticle"/>
    <property type="evidence" value="ECO:0007669"/>
    <property type="project" value="TreeGrafter"/>
</dbReference>
<keyword evidence="4" id="KW-0732">Signal</keyword>
<feature type="signal peptide" evidence="4">
    <location>
        <begin position="1"/>
        <end position="16"/>
    </location>
</feature>
<dbReference type="AlphaFoldDB" id="A0AAN9W052"/>
<keyword evidence="2" id="KW-0873">Pyrrolidone carboxylic acid</keyword>
<dbReference type="InterPro" id="IPR050468">
    <property type="entry name" value="Cuticle_Struct_Prot"/>
</dbReference>
<evidence type="ECO:0000313" key="5">
    <source>
        <dbReference type="EMBL" id="KAK7867369.1"/>
    </source>
</evidence>
<evidence type="ECO:0000256" key="2">
    <source>
        <dbReference type="ARBA" id="ARBA00023283"/>
    </source>
</evidence>
<accession>A0AAN9W052</accession>
<dbReference type="PANTHER" id="PTHR10380:SF218">
    <property type="entry name" value="ADULT CUTICLE PROTEIN 65AA-RELATED"/>
    <property type="match status" value="1"/>
</dbReference>
<dbReference type="Pfam" id="PF00379">
    <property type="entry name" value="Chitin_bind_4"/>
    <property type="match status" value="1"/>
</dbReference>
<dbReference type="InterPro" id="IPR031311">
    <property type="entry name" value="CHIT_BIND_RR_consensus"/>
</dbReference>
<evidence type="ECO:0000256" key="3">
    <source>
        <dbReference type="PROSITE-ProRule" id="PRU00497"/>
    </source>
</evidence>